<dbReference type="InterPro" id="IPR001810">
    <property type="entry name" value="F-box_dom"/>
</dbReference>
<name>A0A0C1C3V9_9BACT</name>
<dbReference type="Proteomes" id="UP000031307">
    <property type="component" value="Unassembled WGS sequence"/>
</dbReference>
<dbReference type="RefSeq" id="WP_013924754.1">
    <property type="nucleotide sequence ID" value="NZ_BAWW01000013.1"/>
</dbReference>
<evidence type="ECO:0000313" key="2">
    <source>
        <dbReference type="EMBL" id="KIA78201.1"/>
    </source>
</evidence>
<proteinExistence type="predicted"/>
<evidence type="ECO:0000259" key="1">
    <source>
        <dbReference type="Pfam" id="PF12937"/>
    </source>
</evidence>
<comment type="caution">
    <text evidence="2">The sequence shown here is derived from an EMBL/GenBank/DDBJ whole genome shotgun (WGS) entry which is preliminary data.</text>
</comment>
<feature type="domain" description="F-box" evidence="1">
    <location>
        <begin position="20"/>
        <end position="61"/>
    </location>
</feature>
<dbReference type="InterPro" id="IPR036047">
    <property type="entry name" value="F-box-like_dom_sf"/>
</dbReference>
<dbReference type="EMBL" id="JSAM01000031">
    <property type="protein sequence ID" value="KIA78201.1"/>
    <property type="molecule type" value="Genomic_DNA"/>
</dbReference>
<dbReference type="Gene3D" id="1.20.1280.50">
    <property type="match status" value="1"/>
</dbReference>
<dbReference type="Pfam" id="PF12937">
    <property type="entry name" value="F-box-like"/>
    <property type="match status" value="1"/>
</dbReference>
<dbReference type="CDD" id="cd09917">
    <property type="entry name" value="F-box_SF"/>
    <property type="match status" value="1"/>
</dbReference>
<gene>
    <name evidence="2" type="ORF">DB43_EL00120</name>
</gene>
<evidence type="ECO:0000313" key="3">
    <source>
        <dbReference type="Proteomes" id="UP000031307"/>
    </source>
</evidence>
<organism evidence="2 3">
    <name type="scientific">Parachlamydia acanthamoebae</name>
    <dbReference type="NCBI Taxonomy" id="83552"/>
    <lineage>
        <taxon>Bacteria</taxon>
        <taxon>Pseudomonadati</taxon>
        <taxon>Chlamydiota</taxon>
        <taxon>Chlamydiia</taxon>
        <taxon>Parachlamydiales</taxon>
        <taxon>Parachlamydiaceae</taxon>
        <taxon>Parachlamydia</taxon>
    </lineage>
</organism>
<dbReference type="PATRIC" id="fig|83552.4.peg.586"/>
<accession>A0A0C1C3V9</accession>
<sequence>MDCRELSGSPVYPRTFLSPIHSLPNETLVHIFRMLLEEASPDTLMQAARTCKHWKILIYDRLKHAKSFFWFKLTILPILFLPSSEHYAIGKEYRDWIRQQIHLLGAANTFQELMDCLQSTNTFLEKYGCLLNETEKYVLVNFLFYLEHRLHENHPFKTSLQVQNEVYPFVEQTYLLFKHCFNLISKEEEKLLLLCENEDSHFPNYLQELQDKLNTLKNQTFAYTDGFSVETAAIGSHIFFEAISPILPNSLQDVYALCRANTRTILSYLKLKSTPISHPLLMQFEKELGQLLHNSHITHVSKHYHADYAKNIEMVWNIRYPDYVLTLKMRISHDNATVLTMHFQGKNLNSRWVKLYGLFSLIPHLIALEFPHLKTAPSSAINFSQSIKVQFPLSDIKYLMVFINAITSNFLKLDCNQSPLDIIKLAYPHMTLTWENMEATCFQKTLDYNFILLGMSISPLLKLKIATYSLLGIANDNLGSITGQKSFNSTERHRQILSLYKLSEYSLKDICLMLLLTELEMHFLETLPFVNQLLKNENFRTRLPRLYNILYETMEKRARL</sequence>
<protein>
    <recommendedName>
        <fullName evidence="1">F-box domain-containing protein</fullName>
    </recommendedName>
</protein>
<reference evidence="2 3" key="1">
    <citation type="journal article" date="2014" name="Mol. Biol. Evol.">
        <title>Massive expansion of Ubiquitination-related gene families within the Chlamydiae.</title>
        <authorList>
            <person name="Domman D."/>
            <person name="Collingro A."/>
            <person name="Lagkouvardos I."/>
            <person name="Gehre L."/>
            <person name="Weinmaier T."/>
            <person name="Rattei T."/>
            <person name="Subtil A."/>
            <person name="Horn M."/>
        </authorList>
    </citation>
    <scope>NUCLEOTIDE SEQUENCE [LARGE SCALE GENOMIC DNA]</scope>
    <source>
        <strain evidence="2 3">OEW1</strain>
    </source>
</reference>
<dbReference type="SUPFAM" id="SSF81383">
    <property type="entry name" value="F-box domain"/>
    <property type="match status" value="1"/>
</dbReference>
<dbReference type="AlphaFoldDB" id="A0A0C1C3V9"/>